<name>A0A2T3A795_9PEZI</name>
<dbReference type="InParanoid" id="A0A2T3A795"/>
<organism evidence="1 2">
    <name type="scientific">Coniella lustricola</name>
    <dbReference type="NCBI Taxonomy" id="2025994"/>
    <lineage>
        <taxon>Eukaryota</taxon>
        <taxon>Fungi</taxon>
        <taxon>Dikarya</taxon>
        <taxon>Ascomycota</taxon>
        <taxon>Pezizomycotina</taxon>
        <taxon>Sordariomycetes</taxon>
        <taxon>Sordariomycetidae</taxon>
        <taxon>Diaporthales</taxon>
        <taxon>Schizoparmaceae</taxon>
        <taxon>Coniella</taxon>
    </lineage>
</organism>
<accession>A0A2T3A795</accession>
<proteinExistence type="predicted"/>
<keyword evidence="2" id="KW-1185">Reference proteome</keyword>
<dbReference type="AlphaFoldDB" id="A0A2T3A795"/>
<protein>
    <submittedName>
        <fullName evidence="1">Uncharacterized protein</fullName>
    </submittedName>
</protein>
<gene>
    <name evidence="1" type="ORF">BD289DRAFT_434578</name>
</gene>
<sequence>MSSVIFSSEEARFLRLVLRLVDRPVTDLDLQDDAHQSSTLLESLIAAGLQNPRPARGRARRRPRSAMDEDDDATVRVLVIGDNKGGGQGALRMVREHRSEIYRTVPIVEFFGIQTFDQHMNRLISTLTNMSSSFPQISSPPRPSLAWSLHIRRQTRSAPSTAAARP</sequence>
<dbReference type="Proteomes" id="UP000241462">
    <property type="component" value="Unassembled WGS sequence"/>
</dbReference>
<reference evidence="1 2" key="1">
    <citation type="journal article" date="2018" name="Mycol. Prog.">
        <title>Coniella lustricola, a new species from submerged detritus.</title>
        <authorList>
            <person name="Raudabaugh D.B."/>
            <person name="Iturriaga T."/>
            <person name="Carver A."/>
            <person name="Mondo S."/>
            <person name="Pangilinan J."/>
            <person name="Lipzen A."/>
            <person name="He G."/>
            <person name="Amirebrahimi M."/>
            <person name="Grigoriev I.V."/>
            <person name="Miller A.N."/>
        </authorList>
    </citation>
    <scope>NUCLEOTIDE SEQUENCE [LARGE SCALE GENOMIC DNA]</scope>
    <source>
        <strain evidence="1 2">B22-T-1</strain>
    </source>
</reference>
<dbReference type="EMBL" id="KZ678447">
    <property type="protein sequence ID" value="PSR84169.1"/>
    <property type="molecule type" value="Genomic_DNA"/>
</dbReference>
<evidence type="ECO:0000313" key="2">
    <source>
        <dbReference type="Proteomes" id="UP000241462"/>
    </source>
</evidence>
<evidence type="ECO:0000313" key="1">
    <source>
        <dbReference type="EMBL" id="PSR84169.1"/>
    </source>
</evidence>